<dbReference type="Pfam" id="PF21176">
    <property type="entry name" value="RecR_HhH"/>
    <property type="match status" value="1"/>
</dbReference>
<dbReference type="InterPro" id="IPR000093">
    <property type="entry name" value="DNA_Rcmb_RecR"/>
</dbReference>
<dbReference type="GO" id="GO:0008270">
    <property type="term" value="F:zinc ion binding"/>
    <property type="evidence" value="ECO:0007669"/>
    <property type="project" value="UniProtKB-KW"/>
</dbReference>
<dbReference type="CDD" id="cd01025">
    <property type="entry name" value="TOPRIM_recR"/>
    <property type="match status" value="1"/>
</dbReference>
<evidence type="ECO:0000313" key="9">
    <source>
        <dbReference type="EMBL" id="KMT65884.1"/>
    </source>
</evidence>
<dbReference type="Gene3D" id="3.40.1360.10">
    <property type="match status" value="1"/>
</dbReference>
<dbReference type="SUPFAM" id="SSF111304">
    <property type="entry name" value="Recombination protein RecR"/>
    <property type="match status" value="1"/>
</dbReference>
<keyword evidence="4 7" id="KW-0862">Zinc</keyword>
<feature type="zinc finger region" description="C4-type" evidence="7">
    <location>
        <begin position="57"/>
        <end position="72"/>
    </location>
</feature>
<evidence type="ECO:0000256" key="1">
    <source>
        <dbReference type="ARBA" id="ARBA00022723"/>
    </source>
</evidence>
<dbReference type="Pfam" id="PF02132">
    <property type="entry name" value="RecR_ZnF"/>
    <property type="match status" value="1"/>
</dbReference>
<organism evidence="9 10">
    <name type="scientific">Catenovulum maritimum</name>
    <dbReference type="NCBI Taxonomy" id="1513271"/>
    <lineage>
        <taxon>Bacteria</taxon>
        <taxon>Pseudomonadati</taxon>
        <taxon>Pseudomonadota</taxon>
        <taxon>Gammaproteobacteria</taxon>
        <taxon>Alteromonadales</taxon>
        <taxon>Alteromonadaceae</taxon>
        <taxon>Catenovulum</taxon>
    </lineage>
</organism>
<dbReference type="InterPro" id="IPR015967">
    <property type="entry name" value="Rcmb_RecR_Znf"/>
</dbReference>
<dbReference type="PATRIC" id="fig|1513271.3.peg.1381"/>
<keyword evidence="2 7" id="KW-0227">DNA damage</keyword>
<dbReference type="AlphaFoldDB" id="A0A0J8GXB1"/>
<dbReference type="SMART" id="SM00493">
    <property type="entry name" value="TOPRIM"/>
    <property type="match status" value="1"/>
</dbReference>
<gene>
    <name evidence="7 9" type="primary">recR</name>
    <name evidence="9" type="ORF">XM47_06730</name>
</gene>
<evidence type="ECO:0000259" key="8">
    <source>
        <dbReference type="PROSITE" id="PS50880"/>
    </source>
</evidence>
<dbReference type="Proteomes" id="UP000037600">
    <property type="component" value="Unassembled WGS sequence"/>
</dbReference>
<dbReference type="PANTHER" id="PTHR30446">
    <property type="entry name" value="RECOMBINATION PROTEIN RECR"/>
    <property type="match status" value="1"/>
</dbReference>
<evidence type="ECO:0000313" key="10">
    <source>
        <dbReference type="Proteomes" id="UP000037600"/>
    </source>
</evidence>
<dbReference type="Pfam" id="PF13662">
    <property type="entry name" value="Toprim_4"/>
    <property type="match status" value="1"/>
</dbReference>
<accession>A0A0J8GXB1</accession>
<dbReference type="RefSeq" id="WP_048691023.1">
    <property type="nucleotide sequence ID" value="NZ_KQ130486.1"/>
</dbReference>
<dbReference type="OrthoDB" id="9802672at2"/>
<comment type="function">
    <text evidence="7">May play a role in DNA repair. It seems to be involved in an RecBC-independent recombinational process of DNA repair. It may act with RecF and RecO.</text>
</comment>
<keyword evidence="1 7" id="KW-0479">Metal-binding</keyword>
<comment type="caution">
    <text evidence="9">The sequence shown here is derived from an EMBL/GenBank/DDBJ whole genome shotgun (WGS) entry which is preliminary data.</text>
</comment>
<dbReference type="GO" id="GO:0006281">
    <property type="term" value="P:DNA repair"/>
    <property type="evidence" value="ECO:0007669"/>
    <property type="project" value="UniProtKB-UniRule"/>
</dbReference>
<comment type="similarity">
    <text evidence="7">Belongs to the RecR family.</text>
</comment>
<dbReference type="GO" id="GO:0006310">
    <property type="term" value="P:DNA recombination"/>
    <property type="evidence" value="ECO:0007669"/>
    <property type="project" value="UniProtKB-UniRule"/>
</dbReference>
<protein>
    <recommendedName>
        <fullName evidence="7">Recombination protein RecR</fullName>
    </recommendedName>
</protein>
<dbReference type="GO" id="GO:0003677">
    <property type="term" value="F:DNA binding"/>
    <property type="evidence" value="ECO:0007669"/>
    <property type="project" value="UniProtKB-UniRule"/>
</dbReference>
<reference evidence="9 10" key="1">
    <citation type="submission" date="2015-04" db="EMBL/GenBank/DDBJ databases">
        <title>Draft Genome Sequence of the Novel Agar-Digesting Marine Bacterium Q1.</title>
        <authorList>
            <person name="Li Y."/>
            <person name="Li D."/>
            <person name="Chen G."/>
            <person name="Du Z."/>
        </authorList>
    </citation>
    <scope>NUCLEOTIDE SEQUENCE [LARGE SCALE GENOMIC DNA]</scope>
    <source>
        <strain evidence="9 10">Q1</strain>
    </source>
</reference>
<dbReference type="Gene3D" id="1.10.8.420">
    <property type="entry name" value="RecR Domain 1"/>
    <property type="match status" value="1"/>
</dbReference>
<dbReference type="InterPro" id="IPR006171">
    <property type="entry name" value="TOPRIM_dom"/>
</dbReference>
<dbReference type="Pfam" id="PF21175">
    <property type="entry name" value="RecR_C"/>
    <property type="match status" value="1"/>
</dbReference>
<evidence type="ECO:0000256" key="3">
    <source>
        <dbReference type="ARBA" id="ARBA00022771"/>
    </source>
</evidence>
<evidence type="ECO:0000256" key="7">
    <source>
        <dbReference type="HAMAP-Rule" id="MF_00017"/>
    </source>
</evidence>
<dbReference type="PROSITE" id="PS50880">
    <property type="entry name" value="TOPRIM"/>
    <property type="match status" value="1"/>
</dbReference>
<evidence type="ECO:0000256" key="2">
    <source>
        <dbReference type="ARBA" id="ARBA00022763"/>
    </source>
</evidence>
<dbReference type="NCBIfam" id="TIGR00615">
    <property type="entry name" value="recR"/>
    <property type="match status" value="1"/>
</dbReference>
<name>A0A0J8GXB1_9ALTE</name>
<evidence type="ECO:0000256" key="6">
    <source>
        <dbReference type="ARBA" id="ARBA00023204"/>
    </source>
</evidence>
<keyword evidence="6 7" id="KW-0234">DNA repair</keyword>
<dbReference type="InterPro" id="IPR034137">
    <property type="entry name" value="TOPRIM_RecR"/>
</dbReference>
<feature type="domain" description="Toprim" evidence="8">
    <location>
        <begin position="81"/>
        <end position="176"/>
    </location>
</feature>
<evidence type="ECO:0000256" key="4">
    <source>
        <dbReference type="ARBA" id="ARBA00022833"/>
    </source>
</evidence>
<keyword evidence="10" id="KW-1185">Reference proteome</keyword>
<sequence length="202" mass="21647">MKFTPLIQELIDSFKILPGVGPKSAQRMAFQLLEQNQTGAARLAKALQTALSGICKCKICRNFSEQENCPVCSELTRVESGQVCVVATPSDVLAIEETGHYHGRYFVLMGLLSPLDGVGPEELGLDLLAQQLSAGQISELILATPPSIEGDATAYYITDMAKDTTAKVSQLAQGVPMGGDISNIDSRTLGHAFSGRKFIEQS</sequence>
<dbReference type="InterPro" id="IPR023627">
    <property type="entry name" value="Rcmb_RecR"/>
</dbReference>
<dbReference type="HAMAP" id="MF_00017">
    <property type="entry name" value="RecR"/>
    <property type="match status" value="1"/>
</dbReference>
<proteinExistence type="inferred from homology"/>
<keyword evidence="5 7" id="KW-0233">DNA recombination</keyword>
<dbReference type="EMBL" id="LAZL01000008">
    <property type="protein sequence ID" value="KMT65884.1"/>
    <property type="molecule type" value="Genomic_DNA"/>
</dbReference>
<dbReference type="PANTHER" id="PTHR30446:SF0">
    <property type="entry name" value="RECOMBINATION PROTEIN RECR"/>
    <property type="match status" value="1"/>
</dbReference>
<keyword evidence="3 7" id="KW-0863">Zinc-finger</keyword>
<dbReference type="STRING" id="1513271.XM47_06730"/>
<evidence type="ECO:0000256" key="5">
    <source>
        <dbReference type="ARBA" id="ARBA00023172"/>
    </source>
</evidence>